<dbReference type="Proteomes" id="UP000717328">
    <property type="component" value="Unassembled WGS sequence"/>
</dbReference>
<comment type="caution">
    <text evidence="3">The sequence shown here is derived from an EMBL/GenBank/DDBJ whole genome shotgun (WGS) entry which is preliminary data.</text>
</comment>
<dbReference type="PANTHER" id="PTHR40124:SF1">
    <property type="entry name" value="DISAGGREGATASE RELATED REPEAT PROTEIN"/>
    <property type="match status" value="1"/>
</dbReference>
<accession>A0A9P7KN41</accession>
<feature type="signal peptide" evidence="1">
    <location>
        <begin position="1"/>
        <end position="18"/>
    </location>
</feature>
<feature type="domain" description="Polysaccharide lyase 14" evidence="2">
    <location>
        <begin position="63"/>
        <end position="279"/>
    </location>
</feature>
<evidence type="ECO:0000313" key="4">
    <source>
        <dbReference type="Proteomes" id="UP000717328"/>
    </source>
</evidence>
<evidence type="ECO:0000256" key="1">
    <source>
        <dbReference type="SAM" id="SignalP"/>
    </source>
</evidence>
<gene>
    <name evidence="3" type="ORF">H0H81_001893</name>
</gene>
<dbReference type="Gene3D" id="2.60.120.200">
    <property type="match status" value="1"/>
</dbReference>
<feature type="chain" id="PRO_5040341947" description="Polysaccharide lyase 14 domain-containing protein" evidence="1">
    <location>
        <begin position="19"/>
        <end position="287"/>
    </location>
</feature>
<dbReference type="Pfam" id="PF21294">
    <property type="entry name" value="Polysacc_lyase_14"/>
    <property type="match status" value="1"/>
</dbReference>
<dbReference type="EMBL" id="JABCKI010000069">
    <property type="protein sequence ID" value="KAG5653176.1"/>
    <property type="molecule type" value="Genomic_DNA"/>
</dbReference>
<reference evidence="3" key="2">
    <citation type="submission" date="2021-10" db="EMBL/GenBank/DDBJ databases">
        <title>Phylogenomics reveals ancestral predisposition of the termite-cultivated fungus Termitomyces towards a domesticated lifestyle.</title>
        <authorList>
            <person name="Auxier B."/>
            <person name="Grum-Grzhimaylo A."/>
            <person name="Cardenas M.E."/>
            <person name="Lodge J.D."/>
            <person name="Laessoe T."/>
            <person name="Pedersen O."/>
            <person name="Smith M.E."/>
            <person name="Kuyper T.W."/>
            <person name="Franco-Molano E.A."/>
            <person name="Baroni T.J."/>
            <person name="Aanen D.K."/>
        </authorList>
    </citation>
    <scope>NUCLEOTIDE SEQUENCE</scope>
    <source>
        <strain evidence="3">D49</strain>
    </source>
</reference>
<dbReference type="AlphaFoldDB" id="A0A9P7KN41"/>
<evidence type="ECO:0000259" key="2">
    <source>
        <dbReference type="Pfam" id="PF21294"/>
    </source>
</evidence>
<dbReference type="PANTHER" id="PTHR40124">
    <property type="match status" value="1"/>
</dbReference>
<dbReference type="InterPro" id="IPR048958">
    <property type="entry name" value="Polysacc_lyase_14"/>
</dbReference>
<keyword evidence="1" id="KW-0732">Signal</keyword>
<protein>
    <recommendedName>
        <fullName evidence="2">Polysaccharide lyase 14 domain-containing protein</fullName>
    </recommendedName>
</protein>
<sequence>MIFTTVLFLSSVTLSALAAPIPTRRLFTRAPTGGWPTSAGINAKDSFGISGNLKQKFLQKLDGQPTLVGEYPKGSYAGSKGAGAPGIGGFIFSASGGSSVDIESAKEAKLTYEVQFPTGFDFVLAGKLPGIYGGDDADTAGKCSGGRHSNACFSARLMWREAGKGELYAYLPTANNDNPICKGDCGSAFGTSIGTGSWSFKPGEWTQITERVKLNDVGKKNGEIEILIGGQSKVKVDGLVLREDDKGRLRGVMMHTFFGGSSKPDYASPKDQKAYFKGFTLEVTGKL</sequence>
<name>A0A9P7KN41_9AGAR</name>
<evidence type="ECO:0000313" key="3">
    <source>
        <dbReference type="EMBL" id="KAG5653176.1"/>
    </source>
</evidence>
<keyword evidence="4" id="KW-1185">Reference proteome</keyword>
<reference evidence="3" key="1">
    <citation type="submission" date="2021-02" db="EMBL/GenBank/DDBJ databases">
        <authorList>
            <person name="Nieuwenhuis M."/>
            <person name="Van De Peppel L.J.J."/>
        </authorList>
    </citation>
    <scope>NUCLEOTIDE SEQUENCE</scope>
    <source>
        <strain evidence="3">D49</strain>
    </source>
</reference>
<dbReference type="OrthoDB" id="10069995at2759"/>
<proteinExistence type="predicted"/>
<organism evidence="3 4">
    <name type="scientific">Sphagnurus paluster</name>
    <dbReference type="NCBI Taxonomy" id="117069"/>
    <lineage>
        <taxon>Eukaryota</taxon>
        <taxon>Fungi</taxon>
        <taxon>Dikarya</taxon>
        <taxon>Basidiomycota</taxon>
        <taxon>Agaricomycotina</taxon>
        <taxon>Agaricomycetes</taxon>
        <taxon>Agaricomycetidae</taxon>
        <taxon>Agaricales</taxon>
        <taxon>Tricholomatineae</taxon>
        <taxon>Lyophyllaceae</taxon>
        <taxon>Sphagnurus</taxon>
    </lineage>
</organism>